<comment type="caution">
    <text evidence="2">The sequence shown here is derived from an EMBL/GenBank/DDBJ whole genome shotgun (WGS) entry which is preliminary data.</text>
</comment>
<evidence type="ECO:0000313" key="2">
    <source>
        <dbReference type="EMBL" id="TCJ20931.1"/>
    </source>
</evidence>
<dbReference type="Gene3D" id="2.60.40.10">
    <property type="entry name" value="Immunoglobulins"/>
    <property type="match status" value="2"/>
</dbReference>
<gene>
    <name evidence="2" type="ORF">EPD65_15970</name>
</gene>
<evidence type="ECO:0008006" key="4">
    <source>
        <dbReference type="Google" id="ProtNLM"/>
    </source>
</evidence>
<feature type="compositionally biased region" description="Low complexity" evidence="1">
    <location>
        <begin position="1"/>
        <end position="34"/>
    </location>
</feature>
<accession>A0A4R1BTA9</accession>
<dbReference type="AlphaFoldDB" id="A0A4R1BTA9"/>
<organism evidence="2 3">
    <name type="scientific">Nocardioides jejuensis</name>
    <dbReference type="NCBI Taxonomy" id="2502782"/>
    <lineage>
        <taxon>Bacteria</taxon>
        <taxon>Bacillati</taxon>
        <taxon>Actinomycetota</taxon>
        <taxon>Actinomycetes</taxon>
        <taxon>Propionibacteriales</taxon>
        <taxon>Nocardioidaceae</taxon>
        <taxon>Nocardioides</taxon>
    </lineage>
</organism>
<dbReference type="GO" id="GO:0005975">
    <property type="term" value="P:carbohydrate metabolic process"/>
    <property type="evidence" value="ECO:0007669"/>
    <property type="project" value="UniProtKB-ARBA"/>
</dbReference>
<protein>
    <recommendedName>
        <fullName evidence="4">DUF11 domain-containing protein</fullName>
    </recommendedName>
</protein>
<feature type="region of interest" description="Disordered" evidence="1">
    <location>
        <begin position="1"/>
        <end position="61"/>
    </location>
</feature>
<dbReference type="InterPro" id="IPR013783">
    <property type="entry name" value="Ig-like_fold"/>
</dbReference>
<dbReference type="RefSeq" id="WP_243640636.1">
    <property type="nucleotide sequence ID" value="NZ_SJZJ01000047.1"/>
</dbReference>
<dbReference type="EMBL" id="SJZJ01000047">
    <property type="protein sequence ID" value="TCJ20931.1"/>
    <property type="molecule type" value="Genomic_DNA"/>
</dbReference>
<proteinExistence type="predicted"/>
<keyword evidence="3" id="KW-1185">Reference proteome</keyword>
<evidence type="ECO:0000256" key="1">
    <source>
        <dbReference type="SAM" id="MobiDB-lite"/>
    </source>
</evidence>
<evidence type="ECO:0000313" key="3">
    <source>
        <dbReference type="Proteomes" id="UP000295453"/>
    </source>
</evidence>
<feature type="non-terminal residue" evidence="2">
    <location>
        <position position="1"/>
    </location>
</feature>
<sequence length="267" mass="26711">TTPGSTTPGSTTPGSTTPGSTTPGSTTPGSGSSPIDSPQGTVAFNLGGTKVNGQSSPTVPVGQKVTYTLPVTNTGDLPINTLVGKASDGGTMTGAKLPLAPGQTTTLTYTTTAKPGTQSVSFGVVGSNPNGQQQGKTCSAVYTGDVANGQIAKTGAIEVNDQPTSDTTRYTFHTTDVSKLDVQVTNHGDAPLQNITATSPAGAVTGGKTTLQPGESTWFSVPVKPESGINAVPVNFTGTDPTGKVTTAQEKFEYTLCTCTSAPAPQA</sequence>
<reference evidence="2 3" key="1">
    <citation type="submission" date="2019-03" db="EMBL/GenBank/DDBJ databases">
        <authorList>
            <person name="Kim M.K.M."/>
        </authorList>
    </citation>
    <scope>NUCLEOTIDE SEQUENCE [LARGE SCALE GENOMIC DNA]</scope>
    <source>
        <strain evidence="2 3">18JY15-6</strain>
    </source>
</reference>
<dbReference type="Proteomes" id="UP000295453">
    <property type="component" value="Unassembled WGS sequence"/>
</dbReference>
<name>A0A4R1BTA9_9ACTN</name>